<name>A0ABV9K9C1_9PORP</name>
<evidence type="ECO:0000256" key="3">
    <source>
        <dbReference type="ARBA" id="ARBA00023125"/>
    </source>
</evidence>
<accession>A0ABV9K9C1</accession>
<keyword evidence="2" id="KW-0159">Chromosome partition</keyword>
<dbReference type="InterPro" id="IPR050336">
    <property type="entry name" value="Chromosome_partition/occlusion"/>
</dbReference>
<proteinExistence type="inferred from homology"/>
<dbReference type="Gene3D" id="3.90.1530.30">
    <property type="match status" value="1"/>
</dbReference>
<dbReference type="InterPro" id="IPR001387">
    <property type="entry name" value="Cro/C1-type_HTH"/>
</dbReference>
<dbReference type="PANTHER" id="PTHR33375">
    <property type="entry name" value="CHROMOSOME-PARTITIONING PROTEIN PARB-RELATED"/>
    <property type="match status" value="1"/>
</dbReference>
<dbReference type="InterPro" id="IPR036086">
    <property type="entry name" value="ParB/Sulfiredoxin_sf"/>
</dbReference>
<dbReference type="Pfam" id="PF17762">
    <property type="entry name" value="HTH_ParB"/>
    <property type="match status" value="1"/>
</dbReference>
<dbReference type="PROSITE" id="PS50943">
    <property type="entry name" value="HTH_CROC1"/>
    <property type="match status" value="1"/>
</dbReference>
<dbReference type="Pfam" id="PF02195">
    <property type="entry name" value="ParB_N"/>
    <property type="match status" value="1"/>
</dbReference>
<dbReference type="SMART" id="SM00470">
    <property type="entry name" value="ParB"/>
    <property type="match status" value="1"/>
</dbReference>
<dbReference type="InterPro" id="IPR004437">
    <property type="entry name" value="ParB/RepB/Spo0J"/>
</dbReference>
<dbReference type="SUPFAM" id="SSF110849">
    <property type="entry name" value="ParB/Sulfiredoxin"/>
    <property type="match status" value="1"/>
</dbReference>
<comment type="caution">
    <text evidence="5">The sequence shown here is derived from an EMBL/GenBank/DDBJ whole genome shotgun (WGS) entry which is preliminary data.</text>
</comment>
<reference evidence="6" key="1">
    <citation type="journal article" date="2019" name="Int. J. Syst. Evol. Microbiol.">
        <title>The Global Catalogue of Microorganisms (GCM) 10K type strain sequencing project: providing services to taxonomists for standard genome sequencing and annotation.</title>
        <authorList>
            <consortium name="The Broad Institute Genomics Platform"/>
            <consortium name="The Broad Institute Genome Sequencing Center for Infectious Disease"/>
            <person name="Wu L."/>
            <person name="Ma J."/>
        </authorList>
    </citation>
    <scope>NUCLEOTIDE SEQUENCE [LARGE SCALE GENOMIC DNA]</scope>
    <source>
        <strain evidence="6">CGMCC 4.7357</strain>
    </source>
</reference>
<dbReference type="SUPFAM" id="SSF109709">
    <property type="entry name" value="KorB DNA-binding domain-like"/>
    <property type="match status" value="1"/>
</dbReference>
<dbReference type="NCBIfam" id="TIGR00180">
    <property type="entry name" value="parB_part"/>
    <property type="match status" value="1"/>
</dbReference>
<protein>
    <submittedName>
        <fullName evidence="5">ParB/RepB/Spo0J family partition protein</fullName>
    </submittedName>
</protein>
<dbReference type="InterPro" id="IPR003115">
    <property type="entry name" value="ParB_N"/>
</dbReference>
<dbReference type="Proteomes" id="UP001596020">
    <property type="component" value="Unassembled WGS sequence"/>
</dbReference>
<evidence type="ECO:0000256" key="2">
    <source>
        <dbReference type="ARBA" id="ARBA00022829"/>
    </source>
</evidence>
<keyword evidence="6" id="KW-1185">Reference proteome</keyword>
<dbReference type="Pfam" id="PF23552">
    <property type="entry name" value="ParB_C"/>
    <property type="match status" value="1"/>
</dbReference>
<evidence type="ECO:0000313" key="6">
    <source>
        <dbReference type="Proteomes" id="UP001596020"/>
    </source>
</evidence>
<gene>
    <name evidence="5" type="ORF">ACFO3G_07515</name>
</gene>
<feature type="domain" description="HTH cro/C1-type" evidence="4">
    <location>
        <begin position="132"/>
        <end position="159"/>
    </location>
</feature>
<evidence type="ECO:0000256" key="1">
    <source>
        <dbReference type="ARBA" id="ARBA00006295"/>
    </source>
</evidence>
<evidence type="ECO:0000259" key="4">
    <source>
        <dbReference type="PROSITE" id="PS50943"/>
    </source>
</evidence>
<dbReference type="RefSeq" id="WP_380079516.1">
    <property type="nucleotide sequence ID" value="NZ_JBHSGO010000200.1"/>
</dbReference>
<dbReference type="Gene3D" id="1.10.10.2830">
    <property type="match status" value="1"/>
</dbReference>
<dbReference type="InterPro" id="IPR057240">
    <property type="entry name" value="ParB_dimer_C"/>
</dbReference>
<dbReference type="CDD" id="cd00093">
    <property type="entry name" value="HTH_XRE"/>
    <property type="match status" value="1"/>
</dbReference>
<dbReference type="EMBL" id="JBHSGO010000200">
    <property type="protein sequence ID" value="MFC4666443.1"/>
    <property type="molecule type" value="Genomic_DNA"/>
</dbReference>
<keyword evidence="3" id="KW-0238">DNA-binding</keyword>
<dbReference type="CDD" id="cd16393">
    <property type="entry name" value="SPO0J_N"/>
    <property type="match status" value="1"/>
</dbReference>
<comment type="similarity">
    <text evidence="1">Belongs to the ParB family.</text>
</comment>
<sequence length="288" mass="32499">MGKPHKFALGRGLESLLPQEPVGSSSISEIEISQIHPNPDQPRRIFEDESLDELADSIEAIGLVQPITLREDGDGYMIISGERRWRAAKKAGLQKLPAYIRTAEDDEVMEMALVENIQREDLNAIEVALAYQKLLEINRMTQEELGKRIGKKRATISNYIRLLKLPAEVQLALTSKKIDMGHARALLRVSDPEMQLALYEQTVRENLSVRQVEELAAAIENGQAPKPKKKAEKSADQQLFKELTNHLSQVFKTKVKLQANDKGKGKLTIPFANEEELERIMMLLENVK</sequence>
<dbReference type="InterPro" id="IPR041468">
    <property type="entry name" value="HTH_ParB/Spo0J"/>
</dbReference>
<organism evidence="5 6">
    <name type="scientific">Falsiporphyromonas endometrii</name>
    <dbReference type="NCBI Taxonomy" id="1387297"/>
    <lineage>
        <taxon>Bacteria</taxon>
        <taxon>Pseudomonadati</taxon>
        <taxon>Bacteroidota</taxon>
        <taxon>Bacteroidia</taxon>
        <taxon>Bacteroidales</taxon>
        <taxon>Porphyromonadaceae</taxon>
        <taxon>Falsiporphyromonas</taxon>
    </lineage>
</organism>
<dbReference type="PANTHER" id="PTHR33375:SF1">
    <property type="entry name" value="CHROMOSOME-PARTITIONING PROTEIN PARB-RELATED"/>
    <property type="match status" value="1"/>
</dbReference>
<evidence type="ECO:0000313" key="5">
    <source>
        <dbReference type="EMBL" id="MFC4666443.1"/>
    </source>
</evidence>